<accession>A0A650BUF4</accession>
<dbReference type="Proteomes" id="UP001225365">
    <property type="component" value="Segment"/>
</dbReference>
<name>A0A650BUF4_9VIRU</name>
<organism evidence="1 2">
    <name type="scientific">Micropterus dolomieu adomavirus 2</name>
    <dbReference type="NCBI Taxonomy" id="2681676"/>
    <lineage>
        <taxon>Viruses</taxon>
        <taxon>Adomaviruses</taxon>
    </lineage>
</organism>
<evidence type="ECO:0000313" key="1">
    <source>
        <dbReference type="EMBL" id="QGQ59711.1"/>
    </source>
</evidence>
<reference evidence="1" key="1">
    <citation type="submission" date="2019-10" db="EMBL/GenBank/DDBJ databases">
        <title>Draft genome of an adomavirus associated with raised mucoid lesions on smallmouth bass.</title>
        <authorList>
            <person name="Iwanowicz L.R."/>
            <person name="Young K.T."/>
            <person name="Adams C.R."/>
            <person name="Blazer V.S."/>
            <person name="Cornman R.S."/>
        </authorList>
    </citation>
    <scope>NUCLEOTIDE SEQUENCE</scope>
    <source>
        <strain evidence="1">SUSMA-54</strain>
    </source>
</reference>
<sequence>MQNKQASGLGHPVFAIFDDDPLCSKCIITFPGEGVKSTRTFSGDGHLGLQVVSLTVSNTVLTIGGHLNNNCVRIDGNEYTLPELSCHNINTLIEALRDLQLPFTLMGTQRVKYDGASTLLVPTVYRNGALTSRISHTLAQMLGFTEPARVTFEGIEYLMIIPGTIGTHYPDPRGPTRDLILTCDDIDYCNNVKDVCGVVSPNGAFGDTFTKDLTEFIRPITVRGGNLKSLTFWIKDGSRRPVGFGHGPPSMFLRLLPLT</sequence>
<proteinExistence type="predicted"/>
<evidence type="ECO:0000313" key="2">
    <source>
        <dbReference type="Proteomes" id="UP001225365"/>
    </source>
</evidence>
<dbReference type="EMBL" id="MN631022">
    <property type="protein sequence ID" value="QGQ59711.1"/>
    <property type="molecule type" value="Genomic_DNA"/>
</dbReference>
<protein>
    <submittedName>
        <fullName evidence="1">LO5</fullName>
    </submittedName>
</protein>